<dbReference type="Gene3D" id="1.25.40.10">
    <property type="entry name" value="Tetratricopeptide repeat domain"/>
    <property type="match status" value="1"/>
</dbReference>
<evidence type="ECO:0000313" key="2">
    <source>
        <dbReference type="Proteomes" id="UP000199642"/>
    </source>
</evidence>
<name>A0A1I2VBC9_9BACT</name>
<dbReference type="SUPFAM" id="SSF48452">
    <property type="entry name" value="TPR-like"/>
    <property type="match status" value="1"/>
</dbReference>
<dbReference type="RefSeq" id="WP_092792348.1">
    <property type="nucleotide sequence ID" value="NZ_FOPC01000009.1"/>
</dbReference>
<evidence type="ECO:0000313" key="1">
    <source>
        <dbReference type="EMBL" id="SFG86373.1"/>
    </source>
</evidence>
<dbReference type="EMBL" id="FOPC01000009">
    <property type="protein sequence ID" value="SFG86373.1"/>
    <property type="molecule type" value="Genomic_DNA"/>
</dbReference>
<dbReference type="AlphaFoldDB" id="A0A1I2VBC9"/>
<proteinExistence type="predicted"/>
<organism evidence="1 2">
    <name type="scientific">Algoriphagus hitonicola</name>
    <dbReference type="NCBI Taxonomy" id="435880"/>
    <lineage>
        <taxon>Bacteria</taxon>
        <taxon>Pseudomonadati</taxon>
        <taxon>Bacteroidota</taxon>
        <taxon>Cytophagia</taxon>
        <taxon>Cytophagales</taxon>
        <taxon>Cyclobacteriaceae</taxon>
        <taxon>Algoriphagus</taxon>
    </lineage>
</organism>
<gene>
    <name evidence="1" type="ORF">SAMN04487988_109105</name>
</gene>
<sequence length="234" mass="28103">MPQQNQFFSKEFMLTLYRELWEADTKTKIQFTLNYIETVKENYPLELVEYMTQTQLANIYFDQQEYEKALPLLKEINEKETPEKTAGKHLYTSLLIRTHRFLKNYKEALSVFEGAMEQQNQNPKAFKILDLLEDYVNLCEDAVWPFDPIYEPHIHQVIQDLGFPEKNLSTIELVRFLEQLNKTWNIRLGTIQVKEDISQEERNKLFQEYIQECPIQWYRDYASRCISPKINPQN</sequence>
<reference evidence="2" key="1">
    <citation type="submission" date="2016-10" db="EMBL/GenBank/DDBJ databases">
        <authorList>
            <person name="Varghese N."/>
            <person name="Submissions S."/>
        </authorList>
    </citation>
    <scope>NUCLEOTIDE SEQUENCE [LARGE SCALE GENOMIC DNA]</scope>
    <source>
        <strain evidence="2">DSM 19315</strain>
    </source>
</reference>
<dbReference type="STRING" id="435880.SAMN04487988_109105"/>
<accession>A0A1I2VBC9</accession>
<dbReference type="InterPro" id="IPR011990">
    <property type="entry name" value="TPR-like_helical_dom_sf"/>
</dbReference>
<protein>
    <submittedName>
        <fullName evidence="1">Tetratricopeptide repeat-containing protein</fullName>
    </submittedName>
</protein>
<dbReference type="OrthoDB" id="822888at2"/>
<keyword evidence="2" id="KW-1185">Reference proteome</keyword>
<dbReference type="Proteomes" id="UP000199642">
    <property type="component" value="Unassembled WGS sequence"/>
</dbReference>